<dbReference type="Pfam" id="PF08843">
    <property type="entry name" value="AbiEii"/>
    <property type="match status" value="1"/>
</dbReference>
<gene>
    <name evidence="2" type="ORF">GCM10010507_08590</name>
</gene>
<organism evidence="2 3">
    <name type="scientific">Streptomyces cinnamoneus</name>
    <name type="common">Streptoverticillium cinnamoneum</name>
    <dbReference type="NCBI Taxonomy" id="53446"/>
    <lineage>
        <taxon>Bacteria</taxon>
        <taxon>Bacillati</taxon>
        <taxon>Actinomycetota</taxon>
        <taxon>Actinomycetes</taxon>
        <taxon>Kitasatosporales</taxon>
        <taxon>Streptomycetaceae</taxon>
        <taxon>Streptomyces</taxon>
        <taxon>Streptomyces cinnamoneus group</taxon>
    </lineage>
</organism>
<accession>A0A918TC84</accession>
<feature type="compositionally biased region" description="Acidic residues" evidence="1">
    <location>
        <begin position="224"/>
        <end position="238"/>
    </location>
</feature>
<evidence type="ECO:0008006" key="4">
    <source>
        <dbReference type="Google" id="ProtNLM"/>
    </source>
</evidence>
<comment type="caution">
    <text evidence="2">The sequence shown here is derived from an EMBL/GenBank/DDBJ whole genome shotgun (WGS) entry which is preliminary data.</text>
</comment>
<evidence type="ECO:0000313" key="3">
    <source>
        <dbReference type="Proteomes" id="UP000646244"/>
    </source>
</evidence>
<sequence>MEADRGMRLTGLQQRLLADLVELGEPYPLVLTGGVAVQAHGLLIRPVTDLALATDSPVPMADIAAALRTGLQARGLQVREADAEPLSARLVVTEPVTGEDCEVHVLKETMWRPPAPTPYGPALAAEDVAGTKTRALADRGLARDLVDVHAAAGRWSRTDLEEFGRRHARDDFDLADLRARLEGADWIDDREFAACGLDAGASADLRRWAQEWADDIGERLLEEAPYEDEAPDEDGEER</sequence>
<name>A0A918TC84_STRCJ</name>
<dbReference type="Proteomes" id="UP000646244">
    <property type="component" value="Unassembled WGS sequence"/>
</dbReference>
<proteinExistence type="predicted"/>
<dbReference type="EMBL" id="BMVB01000002">
    <property type="protein sequence ID" value="GHC37442.1"/>
    <property type="molecule type" value="Genomic_DNA"/>
</dbReference>
<feature type="region of interest" description="Disordered" evidence="1">
    <location>
        <begin position="219"/>
        <end position="238"/>
    </location>
</feature>
<evidence type="ECO:0000256" key="1">
    <source>
        <dbReference type="SAM" id="MobiDB-lite"/>
    </source>
</evidence>
<reference evidence="2" key="2">
    <citation type="submission" date="2020-09" db="EMBL/GenBank/DDBJ databases">
        <authorList>
            <person name="Sun Q."/>
            <person name="Ohkuma M."/>
        </authorList>
    </citation>
    <scope>NUCLEOTIDE SEQUENCE</scope>
    <source>
        <strain evidence="2">JCM 4633</strain>
    </source>
</reference>
<evidence type="ECO:0000313" key="2">
    <source>
        <dbReference type="EMBL" id="GHC37442.1"/>
    </source>
</evidence>
<dbReference type="InterPro" id="IPR014942">
    <property type="entry name" value="AbiEii"/>
</dbReference>
<dbReference type="AlphaFoldDB" id="A0A918TC84"/>
<reference evidence="2" key="1">
    <citation type="journal article" date="2014" name="Int. J. Syst. Evol. Microbiol.">
        <title>Complete genome sequence of Corynebacterium casei LMG S-19264T (=DSM 44701T), isolated from a smear-ripened cheese.</title>
        <authorList>
            <consortium name="US DOE Joint Genome Institute (JGI-PGF)"/>
            <person name="Walter F."/>
            <person name="Albersmeier A."/>
            <person name="Kalinowski J."/>
            <person name="Ruckert C."/>
        </authorList>
    </citation>
    <scope>NUCLEOTIDE SEQUENCE</scope>
    <source>
        <strain evidence="2">JCM 4633</strain>
    </source>
</reference>
<protein>
    <recommendedName>
        <fullName evidence="4">Nucleotidyl transferase AbiEii/AbiGii toxin family protein</fullName>
    </recommendedName>
</protein>